<evidence type="ECO:0000313" key="3">
    <source>
        <dbReference type="EMBL" id="XDV57602.1"/>
    </source>
</evidence>
<evidence type="ECO:0000256" key="1">
    <source>
        <dbReference type="SAM" id="MobiDB-lite"/>
    </source>
</evidence>
<proteinExistence type="predicted"/>
<organism evidence="3">
    <name type="scientific">Bradyrhizobium sp. LLZ17</name>
    <dbReference type="NCBI Taxonomy" id="3239388"/>
    <lineage>
        <taxon>Bacteria</taxon>
        <taxon>Pseudomonadati</taxon>
        <taxon>Pseudomonadota</taxon>
        <taxon>Alphaproteobacteria</taxon>
        <taxon>Hyphomicrobiales</taxon>
        <taxon>Nitrobacteraceae</taxon>
        <taxon>Bradyrhizobium</taxon>
    </lineage>
</organism>
<dbReference type="EMBL" id="CP165734">
    <property type="protein sequence ID" value="XDV57602.1"/>
    <property type="molecule type" value="Genomic_DNA"/>
</dbReference>
<name>A0AB39XIM7_9BRAD</name>
<dbReference type="AlphaFoldDB" id="A0AB39XIM7"/>
<sequence length="153" mass="16554">MPKAIFGVLFAVAICAIAAGGHRSDPSADSNAPPEFVAPARATSINKSDKLQTFVESDFELPKQITEVSFVAAQQEPQPAPPISRPKQGPDFVPRHWHEPYASKPEAQKRASAAKKTVKRSTEKIEASVAKECPADGFAPFLRKLRLTANCDT</sequence>
<dbReference type="RefSeq" id="WP_369722024.1">
    <property type="nucleotide sequence ID" value="NZ_CP165734.1"/>
</dbReference>
<accession>A0AB39XIM7</accession>
<evidence type="ECO:0000256" key="2">
    <source>
        <dbReference type="SAM" id="SignalP"/>
    </source>
</evidence>
<feature type="region of interest" description="Disordered" evidence="1">
    <location>
        <begin position="73"/>
        <end position="96"/>
    </location>
</feature>
<protein>
    <submittedName>
        <fullName evidence="3">Uncharacterized protein</fullName>
    </submittedName>
</protein>
<feature type="chain" id="PRO_5044350251" evidence="2">
    <location>
        <begin position="19"/>
        <end position="153"/>
    </location>
</feature>
<gene>
    <name evidence="3" type="ORF">AB8Z38_34650</name>
</gene>
<feature type="signal peptide" evidence="2">
    <location>
        <begin position="1"/>
        <end position="18"/>
    </location>
</feature>
<reference evidence="3" key="1">
    <citation type="submission" date="2024-08" db="EMBL/GenBank/DDBJ databases">
        <authorList>
            <person name="Chaddad Z."/>
            <person name="Lamrabet M."/>
            <person name="Bouhnik O."/>
            <person name="Alami S."/>
            <person name="Wipf D."/>
            <person name="Courty P.E."/>
            <person name="Missbah El Idrissi M."/>
        </authorList>
    </citation>
    <scope>NUCLEOTIDE SEQUENCE</scope>
    <source>
        <strain evidence="3">LLZ17</strain>
    </source>
</reference>
<keyword evidence="2" id="KW-0732">Signal</keyword>